<dbReference type="SUPFAM" id="SSF53448">
    <property type="entry name" value="Nucleotide-diphospho-sugar transferases"/>
    <property type="match status" value="2"/>
</dbReference>
<keyword evidence="1" id="KW-0472">Membrane</keyword>
<name>A0A0E3SP06_METMT</name>
<dbReference type="STRING" id="1434104.MCMEM_0233"/>
<dbReference type="InterPro" id="IPR050256">
    <property type="entry name" value="Glycosyltransferase_2"/>
</dbReference>
<dbReference type="Proteomes" id="UP000033048">
    <property type="component" value="Chromosome"/>
</dbReference>
<evidence type="ECO:0000313" key="4">
    <source>
        <dbReference type="Proteomes" id="UP000033048"/>
    </source>
</evidence>
<dbReference type="Pfam" id="PF00535">
    <property type="entry name" value="Glycos_transf_2"/>
    <property type="match status" value="2"/>
</dbReference>
<keyword evidence="1" id="KW-1133">Transmembrane helix</keyword>
<feature type="transmembrane region" description="Helical" evidence="1">
    <location>
        <begin position="475"/>
        <end position="494"/>
    </location>
</feature>
<dbReference type="PATRIC" id="fig|1434104.5.peg.245"/>
<dbReference type="KEGG" id="mmet:MCMEM_0233"/>
<dbReference type="RefSeq" id="WP_048204512.1">
    <property type="nucleotide sequence ID" value="NZ_CP009518.1"/>
</dbReference>
<dbReference type="CDD" id="cd04179">
    <property type="entry name" value="DPM_DPG-synthase_like"/>
    <property type="match status" value="2"/>
</dbReference>
<reference evidence="3 4" key="1">
    <citation type="submission" date="2014-07" db="EMBL/GenBank/DDBJ databases">
        <title>Methanogenic archaea and the global carbon cycle.</title>
        <authorList>
            <person name="Henriksen J.R."/>
            <person name="Luke J."/>
            <person name="Reinhart S."/>
            <person name="Benedict M.N."/>
            <person name="Youngblut N.D."/>
            <person name="Metcalf M.E."/>
            <person name="Whitaker R.J."/>
            <person name="Metcalf W.W."/>
        </authorList>
    </citation>
    <scope>NUCLEOTIDE SEQUENCE [LARGE SCALE GENOMIC DNA]</scope>
    <source>
        <strain evidence="3 4">MM1</strain>
    </source>
</reference>
<evidence type="ECO:0000259" key="2">
    <source>
        <dbReference type="Pfam" id="PF00535"/>
    </source>
</evidence>
<proteinExistence type="predicted"/>
<feature type="transmembrane region" description="Helical" evidence="1">
    <location>
        <begin position="430"/>
        <end position="463"/>
    </location>
</feature>
<dbReference type="GeneID" id="24892708"/>
<feature type="domain" description="Glycosyltransferase 2-like" evidence="2">
    <location>
        <begin position="6"/>
        <end position="119"/>
    </location>
</feature>
<dbReference type="PANTHER" id="PTHR48090:SF7">
    <property type="entry name" value="RFBJ PROTEIN"/>
    <property type="match status" value="1"/>
</dbReference>
<organism evidence="3 4">
    <name type="scientific">Methanococcoides methylutens MM1</name>
    <dbReference type="NCBI Taxonomy" id="1434104"/>
    <lineage>
        <taxon>Archaea</taxon>
        <taxon>Methanobacteriati</taxon>
        <taxon>Methanobacteriota</taxon>
        <taxon>Stenosarchaea group</taxon>
        <taxon>Methanomicrobia</taxon>
        <taxon>Methanosarcinales</taxon>
        <taxon>Methanosarcinaceae</taxon>
        <taxon>Methanococcoides</taxon>
    </lineage>
</organism>
<dbReference type="PANTHER" id="PTHR48090">
    <property type="entry name" value="UNDECAPRENYL-PHOSPHATE 4-DEOXY-4-FORMAMIDO-L-ARABINOSE TRANSFERASE-RELATED"/>
    <property type="match status" value="1"/>
</dbReference>
<dbReference type="AlphaFoldDB" id="A0A0E3SP06"/>
<dbReference type="FunFam" id="3.90.550.10:FF:000123">
    <property type="entry name" value="Cell wall biosynthesis glycosyltransferase"/>
    <property type="match status" value="1"/>
</dbReference>
<feature type="domain" description="Glycosyltransferase 2-like" evidence="2">
    <location>
        <begin position="200"/>
        <end position="363"/>
    </location>
</feature>
<keyword evidence="4" id="KW-1185">Reference proteome</keyword>
<accession>A0A0E3SP06</accession>
<dbReference type="EMBL" id="CP009518">
    <property type="protein sequence ID" value="AKB84286.1"/>
    <property type="molecule type" value="Genomic_DNA"/>
</dbReference>
<sequence>MNVVAAIPAYNEEVNIKHIIKRAKLYVDHIILVDDGCSDATAYIAMNMGVKVIRHGDNLGKAAALQTAFEEARKLNPSVLVTLYANGFHNPDDIPAILNPVLSGDADVVNGAYVSSSGIGLEANFEDFGVKGKGQFFMSSGFRAYSSKTLDVFKFTKGDSSIEMELIDDAINSGFKVREVPIKIIDPVKRELLASKRIGVVVPAYNEERLIKATIDGIPHYIDRIYVINDASTDNTAKVIEALNDPRMFVITHESNKGVGAAIVNGYKQALKEEMDVVAVMAGDNQMNPAQLPKLLMPIIEGRADYTKGNRLFSEEYRGGMSGLRLFGNSILTFITKIGSGYWNIMDPQNGYTAISKEALAEIGLDEIYTYYGYCNHMLVRLNAFGFRTIDVVMPARYGKERSTIKYGPYIGKVSTMLFKKFLWRLKMKYMILSFHPLVLFYILSMILLPVGVLLGVGIIIGWLMQWSVSSSFPILDALIVVSGAQFLLFAMLFDMQESDKDMRGGDRLYREQ</sequence>
<dbReference type="OrthoDB" id="11098at2157"/>
<dbReference type="HOGENOM" id="CLU_038541_0_0_2"/>
<gene>
    <name evidence="3" type="ORF">MCMEM_0233</name>
</gene>
<dbReference type="InterPro" id="IPR001173">
    <property type="entry name" value="Glyco_trans_2-like"/>
</dbReference>
<dbReference type="InterPro" id="IPR029044">
    <property type="entry name" value="Nucleotide-diphossugar_trans"/>
</dbReference>
<keyword evidence="1" id="KW-0812">Transmembrane</keyword>
<evidence type="ECO:0000256" key="1">
    <source>
        <dbReference type="SAM" id="Phobius"/>
    </source>
</evidence>
<evidence type="ECO:0000313" key="3">
    <source>
        <dbReference type="EMBL" id="AKB84286.1"/>
    </source>
</evidence>
<protein>
    <recommendedName>
        <fullName evidence="2">Glycosyltransferase 2-like domain-containing protein</fullName>
    </recommendedName>
</protein>
<dbReference type="Gene3D" id="3.90.550.10">
    <property type="entry name" value="Spore Coat Polysaccharide Biosynthesis Protein SpsA, Chain A"/>
    <property type="match status" value="2"/>
</dbReference>